<keyword evidence="2" id="KW-0238">DNA-binding</keyword>
<dbReference type="Pfam" id="PF17293">
    <property type="entry name" value="Arm-DNA-bind_5"/>
    <property type="match status" value="1"/>
</dbReference>
<protein>
    <recommendedName>
        <fullName evidence="8">Tyr recombinase domain-containing protein</fullName>
    </recommendedName>
</protein>
<dbReference type="InterPro" id="IPR035386">
    <property type="entry name" value="Arm-DNA-bind_5"/>
</dbReference>
<evidence type="ECO:0000259" key="4">
    <source>
        <dbReference type="Pfam" id="PF00589"/>
    </source>
</evidence>
<dbReference type="GO" id="GO:0003677">
    <property type="term" value="F:DNA binding"/>
    <property type="evidence" value="ECO:0007669"/>
    <property type="project" value="UniProtKB-KW"/>
</dbReference>
<keyword evidence="3" id="KW-0233">DNA recombination</keyword>
<dbReference type="InterPro" id="IPR011010">
    <property type="entry name" value="DNA_brk_join_enz"/>
</dbReference>
<reference evidence="7" key="1">
    <citation type="journal article" date="2015" name="Nature">
        <title>Complex archaea that bridge the gap between prokaryotes and eukaryotes.</title>
        <authorList>
            <person name="Spang A."/>
            <person name="Saw J.H."/>
            <person name="Jorgensen S.L."/>
            <person name="Zaremba-Niedzwiedzka K."/>
            <person name="Martijn J."/>
            <person name="Lind A.E."/>
            <person name="van Eijk R."/>
            <person name="Schleper C."/>
            <person name="Guy L."/>
            <person name="Ettema T.J."/>
        </authorList>
    </citation>
    <scope>NUCLEOTIDE SEQUENCE</scope>
</reference>
<dbReference type="GO" id="GO:0006310">
    <property type="term" value="P:DNA recombination"/>
    <property type="evidence" value="ECO:0007669"/>
    <property type="project" value="UniProtKB-KW"/>
</dbReference>
<proteinExistence type="inferred from homology"/>
<dbReference type="PANTHER" id="PTHR30349">
    <property type="entry name" value="PHAGE INTEGRASE-RELATED"/>
    <property type="match status" value="1"/>
</dbReference>
<evidence type="ECO:0000259" key="5">
    <source>
        <dbReference type="Pfam" id="PF13102"/>
    </source>
</evidence>
<evidence type="ECO:0000256" key="1">
    <source>
        <dbReference type="ARBA" id="ARBA00008857"/>
    </source>
</evidence>
<dbReference type="PANTHER" id="PTHR30349:SF64">
    <property type="entry name" value="PROPHAGE INTEGRASE INTD-RELATED"/>
    <property type="match status" value="1"/>
</dbReference>
<dbReference type="GO" id="GO:0015074">
    <property type="term" value="P:DNA integration"/>
    <property type="evidence" value="ECO:0007669"/>
    <property type="project" value="InterPro"/>
</dbReference>
<dbReference type="InterPro" id="IPR050090">
    <property type="entry name" value="Tyrosine_recombinase_XerCD"/>
</dbReference>
<comment type="similarity">
    <text evidence="1">Belongs to the 'phage' integrase family.</text>
</comment>
<dbReference type="SUPFAM" id="SSF56349">
    <property type="entry name" value="DNA breaking-rejoining enzymes"/>
    <property type="match status" value="1"/>
</dbReference>
<comment type="caution">
    <text evidence="7">The sequence shown here is derived from an EMBL/GenBank/DDBJ whole genome shotgun (WGS) entry which is preliminary data.</text>
</comment>
<dbReference type="EMBL" id="LAZR01000011">
    <property type="protein sequence ID" value="KKO07691.1"/>
    <property type="molecule type" value="Genomic_DNA"/>
</dbReference>
<evidence type="ECO:0000313" key="7">
    <source>
        <dbReference type="EMBL" id="KKO07691.1"/>
    </source>
</evidence>
<dbReference type="InterPro" id="IPR002104">
    <property type="entry name" value="Integrase_catalytic"/>
</dbReference>
<name>A0A0F9VRF6_9ZZZZ</name>
<dbReference type="Pfam" id="PF00589">
    <property type="entry name" value="Phage_integrase"/>
    <property type="match status" value="1"/>
</dbReference>
<dbReference type="AlphaFoldDB" id="A0A0F9VRF6"/>
<dbReference type="Gene3D" id="1.10.150.130">
    <property type="match status" value="1"/>
</dbReference>
<dbReference type="InterPro" id="IPR013762">
    <property type="entry name" value="Integrase-like_cat_sf"/>
</dbReference>
<evidence type="ECO:0000256" key="2">
    <source>
        <dbReference type="ARBA" id="ARBA00023125"/>
    </source>
</evidence>
<dbReference type="InterPro" id="IPR010998">
    <property type="entry name" value="Integrase_recombinase_N"/>
</dbReference>
<accession>A0A0F9VRF6</accession>
<dbReference type="Gene3D" id="1.10.443.10">
    <property type="entry name" value="Intergrase catalytic core"/>
    <property type="match status" value="1"/>
</dbReference>
<evidence type="ECO:0000259" key="6">
    <source>
        <dbReference type="Pfam" id="PF17293"/>
    </source>
</evidence>
<feature type="domain" description="Phage integrase SAM-like" evidence="5">
    <location>
        <begin position="131"/>
        <end position="230"/>
    </location>
</feature>
<gene>
    <name evidence="7" type="ORF">LCGC14_0050290</name>
</gene>
<dbReference type="Pfam" id="PF13102">
    <property type="entry name" value="Phage_int_SAM_5"/>
    <property type="match status" value="1"/>
</dbReference>
<feature type="domain" description="Arm DNA-binding" evidence="6">
    <location>
        <begin position="45"/>
        <end position="119"/>
    </location>
</feature>
<organism evidence="7">
    <name type="scientific">marine sediment metagenome</name>
    <dbReference type="NCBI Taxonomy" id="412755"/>
    <lineage>
        <taxon>unclassified sequences</taxon>
        <taxon>metagenomes</taxon>
        <taxon>ecological metagenomes</taxon>
    </lineage>
</organism>
<feature type="domain" description="Tyr recombinase" evidence="4">
    <location>
        <begin position="244"/>
        <end position="414"/>
    </location>
</feature>
<evidence type="ECO:0000256" key="3">
    <source>
        <dbReference type="ARBA" id="ARBA00023172"/>
    </source>
</evidence>
<sequence length="434" mass="51477">MNRYETIKCVTYVLPRMFIFIKNRYDMATLKTVLHTKTDAKGNKEFRLALRLTVNRKRSYYYLGQKVEPKFWDVQGEKVKSSHTRHKQLNRLIRKKYDEIEDVIFEMETSKQNYTAKQIIDSIRKNTKRLSFFELADEHIEDLINANNHNRAISDRSKLNRIKEFAKKRNFEFEEIDENLLKKLKIYLRTTSGLSERSVMNIFVMIRLLYNKAISRKIVDRKFYPFGKDKIKIKYPQTIKIGLDEHEIRKIEELDLDTRTAVWHTRNVFLFSFYLAGIRISDVLRMRWSDIVAERLYYKMSKNDKADSLKLPEPVIKILSHYQVDKKNKYDYIFPELKTIPINDSKAIYSRIKTSIKRLNTNLTVIADLAEIDKKITNHIARHSFGNIAGDKVSPQMLQKLYRHTHLSTTIGYQGNFIHKNADEALNAIINFSK</sequence>
<dbReference type="InterPro" id="IPR025269">
    <property type="entry name" value="SAM-like_dom"/>
</dbReference>
<evidence type="ECO:0008006" key="8">
    <source>
        <dbReference type="Google" id="ProtNLM"/>
    </source>
</evidence>